<protein>
    <submittedName>
        <fullName evidence="1">Uncharacterized protein</fullName>
    </submittedName>
</protein>
<proteinExistence type="predicted"/>
<reference evidence="1 2" key="1">
    <citation type="journal article" date="2018" name="Mol. Biol. Evol.">
        <title>Broad Genomic Sampling Reveals a Smut Pathogenic Ancestry of the Fungal Clade Ustilaginomycotina.</title>
        <authorList>
            <person name="Kijpornyongpan T."/>
            <person name="Mondo S.J."/>
            <person name="Barry K."/>
            <person name="Sandor L."/>
            <person name="Lee J."/>
            <person name="Lipzen A."/>
            <person name="Pangilinan J."/>
            <person name="LaButti K."/>
            <person name="Hainaut M."/>
            <person name="Henrissat B."/>
            <person name="Grigoriev I.V."/>
            <person name="Spatafora J.W."/>
            <person name="Aime M.C."/>
        </authorList>
    </citation>
    <scope>NUCLEOTIDE SEQUENCE [LARGE SCALE GENOMIC DNA]</scope>
    <source>
        <strain evidence="1 2">SA 807</strain>
    </source>
</reference>
<evidence type="ECO:0000313" key="2">
    <source>
        <dbReference type="Proteomes" id="UP000245626"/>
    </source>
</evidence>
<gene>
    <name evidence="1" type="ORF">IE53DRAFT_391110</name>
</gene>
<organism evidence="1 2">
    <name type="scientific">Violaceomyces palustris</name>
    <dbReference type="NCBI Taxonomy" id="1673888"/>
    <lineage>
        <taxon>Eukaryota</taxon>
        <taxon>Fungi</taxon>
        <taxon>Dikarya</taxon>
        <taxon>Basidiomycota</taxon>
        <taxon>Ustilaginomycotina</taxon>
        <taxon>Ustilaginomycetes</taxon>
        <taxon>Violaceomycetales</taxon>
        <taxon>Violaceomycetaceae</taxon>
        <taxon>Violaceomyces</taxon>
    </lineage>
</organism>
<name>A0ACD0NLP0_9BASI</name>
<dbReference type="Proteomes" id="UP000245626">
    <property type="component" value="Unassembled WGS sequence"/>
</dbReference>
<keyword evidence="2" id="KW-1185">Reference proteome</keyword>
<evidence type="ECO:0000313" key="1">
    <source>
        <dbReference type="EMBL" id="PWN46733.1"/>
    </source>
</evidence>
<sequence>MSSSSTTHNNAQLDASPSETKAAAADTDGPTQPSSKTDNAAKSEIEPESSRLPSWITDNVKDPRSLKMLCRCWLASWAAFVLILPQRSLETLGQAAFFSSLLTFMIPSSMPISIFLLANFTLVLGCCLGWAWSAAAMAAAIKARDLVVLQSRLRIAQSSIAGSTNPEAEYQAIIFEGFFLDTNSTAVFGVFFMIGCYAFAILQVKVPKLKIAGIFGTIILDIMCSYGPLFPFAQYTLATIFLIPIGCSLAIATACQILIFPETLSYAWQNSYVKLIRTSRSLLQLHTQSLAKMADLSEDEQAAADVSRQTAPKVKGLQSALIALAEGLGGQAGFLELEITYSRLGAKDLISVLALTRSMGIKLFGLASFLHLLDGKDEDYTQQGVTKDGDDYDFDEKHHLKPVRIHETHSIVRLKQKLRKAETEQHVELSALLPILKQASSRPLECASSSLEHIANWFDETCRRKKSYDHEKSVEALRKCKVDLEDSLKAFVEDERMKLIEPYLKNLGKDDERFISPEAIKQFRAGARPLFICLVFAANLNNMLSELIKLNDHVLRLAEKRTSNRIWFPTGLRKIGKILVSKRTHTGSIMRSGQDLDPSQTYPEDASQDGQSTTSDGHMDGHGVDDLELSVSDEPFDGGRSQQGGNSLEENKESSPSVLESQQRASSSRKAPKRERHYRRDPDALPPTRLVHNFGRSLSNAYSFISSADGVFALKYCIASFAVWIVAVIPSSAGFNYHQRGVWALIMAQTGLAVYGGELIYSVITRLAGTVLGGVVGMLIWYISTGNGNGNPYGLAASAAVFFVPLVFLRIFAPMALLMPVMMTAVTTVLVAGYSWIDANLPVSANSGIGYAIAWRRALLVIIGMAVAFIVMIFPRPQSTRRMVRETFSKNTAEISKLYSIVIEGWIVVESSERREKADAAEENERANRRTEKALTAFRTRFIDCQARLGYLNSQINLASLDFPLRGRWPKERYEEMLSCQARMLESLAQLAAALQTLDMKWRRKMLHNTAILDPLTIGDVSMTLAYLGQSLRTASPLPHASGSLLERTLHNQGLARSVNQALNKRLYGQEEELVTPAMLKEPMFMKHVAGSMGLISFVTQLDKFREIVKDLIGEVPLPGFDELRNAYDDRLVAAHLDKA</sequence>
<accession>A0ACD0NLP0</accession>
<dbReference type="EMBL" id="KZ820746">
    <property type="protein sequence ID" value="PWN46733.1"/>
    <property type="molecule type" value="Genomic_DNA"/>
</dbReference>